<dbReference type="Proteomes" id="UP000291591">
    <property type="component" value="Unassembled WGS sequence"/>
</dbReference>
<feature type="region of interest" description="Disordered" evidence="3">
    <location>
        <begin position="1"/>
        <end position="35"/>
    </location>
</feature>
<accession>A0A4Q7UU91</accession>
<gene>
    <name evidence="5" type="ORF">EV383_0388</name>
</gene>
<dbReference type="GO" id="GO:0006508">
    <property type="term" value="P:proteolysis"/>
    <property type="evidence" value="ECO:0007669"/>
    <property type="project" value="InterPro"/>
</dbReference>
<dbReference type="Gene3D" id="3.40.50.1820">
    <property type="entry name" value="alpha/beta hydrolase"/>
    <property type="match status" value="1"/>
</dbReference>
<reference evidence="5 6" key="1">
    <citation type="submission" date="2019-02" db="EMBL/GenBank/DDBJ databases">
        <title>Sequencing the genomes of 1000 actinobacteria strains.</title>
        <authorList>
            <person name="Klenk H.-P."/>
        </authorList>
    </citation>
    <scope>NUCLEOTIDE SEQUENCE [LARGE SCALE GENOMIC DNA]</scope>
    <source>
        <strain evidence="5 6">DSM 45779</strain>
    </source>
</reference>
<dbReference type="Pfam" id="PF00326">
    <property type="entry name" value="Peptidase_S9"/>
    <property type="match status" value="1"/>
</dbReference>
<keyword evidence="6" id="KW-1185">Reference proteome</keyword>
<keyword evidence="2" id="KW-0378">Hydrolase</keyword>
<dbReference type="InterPro" id="IPR002194">
    <property type="entry name" value="Chaperonin_TCP-1_CS"/>
</dbReference>
<evidence type="ECO:0000256" key="1">
    <source>
        <dbReference type="ARBA" id="ARBA00008020"/>
    </source>
</evidence>
<evidence type="ECO:0000313" key="6">
    <source>
        <dbReference type="Proteomes" id="UP000291591"/>
    </source>
</evidence>
<protein>
    <submittedName>
        <fullName evidence="5">Prolyl oligopeptidase family protein</fullName>
    </submittedName>
</protein>
<feature type="compositionally biased region" description="Low complexity" evidence="3">
    <location>
        <begin position="9"/>
        <end position="23"/>
    </location>
</feature>
<dbReference type="GO" id="GO:0004252">
    <property type="term" value="F:serine-type endopeptidase activity"/>
    <property type="evidence" value="ECO:0007669"/>
    <property type="project" value="TreeGrafter"/>
</dbReference>
<dbReference type="AlphaFoldDB" id="A0A4Q7UU91"/>
<dbReference type="GO" id="GO:0051082">
    <property type="term" value="F:unfolded protein binding"/>
    <property type="evidence" value="ECO:0007669"/>
    <property type="project" value="InterPro"/>
</dbReference>
<dbReference type="EMBL" id="SHKL01000001">
    <property type="protein sequence ID" value="RZT83579.1"/>
    <property type="molecule type" value="Genomic_DNA"/>
</dbReference>
<dbReference type="GO" id="GO:0016887">
    <property type="term" value="F:ATP hydrolysis activity"/>
    <property type="evidence" value="ECO:0007669"/>
    <property type="project" value="InterPro"/>
</dbReference>
<dbReference type="GO" id="GO:0006457">
    <property type="term" value="P:protein folding"/>
    <property type="evidence" value="ECO:0007669"/>
    <property type="project" value="InterPro"/>
</dbReference>
<evidence type="ECO:0000313" key="5">
    <source>
        <dbReference type="EMBL" id="RZT83579.1"/>
    </source>
</evidence>
<organism evidence="5 6">
    <name type="scientific">Pseudonocardia sediminis</name>
    <dbReference type="NCBI Taxonomy" id="1397368"/>
    <lineage>
        <taxon>Bacteria</taxon>
        <taxon>Bacillati</taxon>
        <taxon>Actinomycetota</taxon>
        <taxon>Actinomycetes</taxon>
        <taxon>Pseudonocardiales</taxon>
        <taxon>Pseudonocardiaceae</taxon>
        <taxon>Pseudonocardia</taxon>
    </lineage>
</organism>
<comment type="similarity">
    <text evidence="1">Belongs to the TCP-1 chaperonin family.</text>
</comment>
<name>A0A4Q7UU91_PSEST</name>
<dbReference type="PANTHER" id="PTHR42776">
    <property type="entry name" value="SERINE PEPTIDASE S9 FAMILY MEMBER"/>
    <property type="match status" value="1"/>
</dbReference>
<evidence type="ECO:0000256" key="3">
    <source>
        <dbReference type="SAM" id="MobiDB-lite"/>
    </source>
</evidence>
<dbReference type="Gene3D" id="2.120.10.30">
    <property type="entry name" value="TolB, C-terminal domain"/>
    <property type="match status" value="1"/>
</dbReference>
<proteinExistence type="inferred from homology"/>
<dbReference type="GO" id="GO:0005524">
    <property type="term" value="F:ATP binding"/>
    <property type="evidence" value="ECO:0007669"/>
    <property type="project" value="InterPro"/>
</dbReference>
<dbReference type="PROSITE" id="PS00995">
    <property type="entry name" value="TCP1_3"/>
    <property type="match status" value="1"/>
</dbReference>
<evidence type="ECO:0000259" key="4">
    <source>
        <dbReference type="Pfam" id="PF00326"/>
    </source>
</evidence>
<feature type="domain" description="Peptidase S9 prolyl oligopeptidase catalytic" evidence="4">
    <location>
        <begin position="427"/>
        <end position="634"/>
    </location>
</feature>
<sequence>MGHDRGVRADPSVVPADPGAPAPATHPVSPVPERLFDDDAAERRWRARFTAVRMSRPSWARDAPDRTVYVSNGSGTTEIHVWDRATDIHRQVTSRRSGTHSATLPPDGDTVWWFDDTDGDEFGHWVTEPFAGRPDTEEPAVAVPGAEDGYPAGLDMGRGVVVLGTSTDAGTTVWLHDRGSSEPARVVYSHTEDAGVGALSEDETLLAIHHSEHGDSRHPSLRVLSVPSGETVGELHDGPGKGLAPLVFSPVAGDQRLLVGHERRGREELLIWDPVTGTESELHLDLPGEVFADFYPDGTALLVGHTHAARTRLFRYDIGTASLTELPVAPGCVGSAEVRPDGTVEYTCSSAATPTEIRALHPDGTDRLLLVPPGERPPSSSPVRDVWVDGPGGSVHALVTSPENVPGPAPAVFVLHGGPHAADEDRFDPARATWVEAGFVVVEVNYRGSTGYGSAWRDAIEGHPGLTELADVAAVQDALVADGTVDPARCVVDGWSWGGYLSLLAAGVQPERWAVAVAGVPVADYLAAYEDEMEQLRSFDRALFGGSPEELPDRYREASPLTYVDRVRVPVLVLAGENDPRCPIRQIDNYLDALAARGDVRYEVTRFDAGHGSLVVTDQLDLVATEIDFARRALS</sequence>
<dbReference type="PANTHER" id="PTHR42776:SF27">
    <property type="entry name" value="DIPEPTIDYL PEPTIDASE FAMILY MEMBER 6"/>
    <property type="match status" value="1"/>
</dbReference>
<comment type="caution">
    <text evidence="5">The sequence shown here is derived from an EMBL/GenBank/DDBJ whole genome shotgun (WGS) entry which is preliminary data.</text>
</comment>
<dbReference type="InterPro" id="IPR001375">
    <property type="entry name" value="Peptidase_S9_cat"/>
</dbReference>
<dbReference type="SUPFAM" id="SSF53474">
    <property type="entry name" value="alpha/beta-Hydrolases"/>
    <property type="match status" value="1"/>
</dbReference>
<dbReference type="InterPro" id="IPR029058">
    <property type="entry name" value="AB_hydrolase_fold"/>
</dbReference>
<dbReference type="SUPFAM" id="SSF69322">
    <property type="entry name" value="Tricorn protease domain 2"/>
    <property type="match status" value="1"/>
</dbReference>
<dbReference type="InterPro" id="IPR011042">
    <property type="entry name" value="6-blade_b-propeller_TolB-like"/>
</dbReference>
<dbReference type="OrthoDB" id="128799at2"/>
<evidence type="ECO:0000256" key="2">
    <source>
        <dbReference type="ARBA" id="ARBA00022801"/>
    </source>
</evidence>